<dbReference type="AlphaFoldDB" id="A0A7W1X8Q3"/>
<dbReference type="OrthoDB" id="2881626at2"/>
<accession>A0A7W1X8Q3</accession>
<keyword evidence="1" id="KW-0812">Transmembrane</keyword>
<comment type="caution">
    <text evidence="2">The sequence shown here is derived from an EMBL/GenBank/DDBJ whole genome shotgun (WGS) entry which is preliminary data.</text>
</comment>
<feature type="transmembrane region" description="Helical" evidence="1">
    <location>
        <begin position="25"/>
        <end position="42"/>
    </location>
</feature>
<keyword evidence="1" id="KW-0472">Membrane</keyword>
<organism evidence="2 3">
    <name type="scientific">Thermoactinomyces daqus</name>
    <dbReference type="NCBI Taxonomy" id="1329516"/>
    <lineage>
        <taxon>Bacteria</taxon>
        <taxon>Bacillati</taxon>
        <taxon>Bacillota</taxon>
        <taxon>Bacilli</taxon>
        <taxon>Bacillales</taxon>
        <taxon>Thermoactinomycetaceae</taxon>
        <taxon>Thermoactinomyces</taxon>
    </lineage>
</organism>
<protein>
    <recommendedName>
        <fullName evidence="4">Helix-turn-helix domain-containing protein</fullName>
    </recommendedName>
</protein>
<evidence type="ECO:0000256" key="1">
    <source>
        <dbReference type="SAM" id="Phobius"/>
    </source>
</evidence>
<evidence type="ECO:0000313" key="3">
    <source>
        <dbReference type="Proteomes" id="UP000530514"/>
    </source>
</evidence>
<keyword evidence="3" id="KW-1185">Reference proteome</keyword>
<gene>
    <name evidence="2" type="ORF">H1164_03995</name>
</gene>
<name>A0A7W1X8Q3_9BACL</name>
<dbReference type="RefSeq" id="WP_033099451.1">
    <property type="nucleotide sequence ID" value="NZ_JACEIP010000004.1"/>
</dbReference>
<sequence>MSDSYIRAGHTRSGFSMMYHEIFDLYHPYIGDTATLIYLYLLRSRNNEAGHRDLGKAWRGRRGMAEKFRVSYSTLKVIDEVLQVVGLIRIETKPSGRGRDKIIYIVNDPLDRYAFREIEPHIIEGLARVYRSDPRAKSVLGKEKLNEIADRDV</sequence>
<proteinExistence type="predicted"/>
<reference evidence="2 3" key="1">
    <citation type="submission" date="2020-07" db="EMBL/GenBank/DDBJ databases">
        <authorList>
            <person name="Feng H."/>
        </authorList>
    </citation>
    <scope>NUCLEOTIDE SEQUENCE [LARGE SCALE GENOMIC DNA]</scope>
    <source>
        <strain evidence="3">s-11</strain>
    </source>
</reference>
<dbReference type="EMBL" id="JACEIP010000004">
    <property type="protein sequence ID" value="MBA4542062.1"/>
    <property type="molecule type" value="Genomic_DNA"/>
</dbReference>
<evidence type="ECO:0008006" key="4">
    <source>
        <dbReference type="Google" id="ProtNLM"/>
    </source>
</evidence>
<keyword evidence="1" id="KW-1133">Transmembrane helix</keyword>
<dbReference type="Proteomes" id="UP000530514">
    <property type="component" value="Unassembled WGS sequence"/>
</dbReference>
<evidence type="ECO:0000313" key="2">
    <source>
        <dbReference type="EMBL" id="MBA4542062.1"/>
    </source>
</evidence>